<dbReference type="CDD" id="cd07208">
    <property type="entry name" value="Pat_hypo_Ecoli_yjju_like"/>
    <property type="match status" value="1"/>
</dbReference>
<dbReference type="RefSeq" id="WP_077589356.1">
    <property type="nucleotide sequence ID" value="NZ_CP019640.1"/>
</dbReference>
<dbReference type="GO" id="GO:0016042">
    <property type="term" value="P:lipid catabolic process"/>
    <property type="evidence" value="ECO:0007669"/>
    <property type="project" value="UniProtKB-UniRule"/>
</dbReference>
<evidence type="ECO:0000256" key="4">
    <source>
        <dbReference type="PROSITE-ProRule" id="PRU01161"/>
    </source>
</evidence>
<dbReference type="PROSITE" id="PS51635">
    <property type="entry name" value="PNPLA"/>
    <property type="match status" value="1"/>
</dbReference>
<dbReference type="Pfam" id="PF19890">
    <property type="entry name" value="DUF6363"/>
    <property type="match status" value="1"/>
</dbReference>
<dbReference type="OrthoDB" id="9802424at2"/>
<evidence type="ECO:0000256" key="2">
    <source>
        <dbReference type="ARBA" id="ARBA00022963"/>
    </source>
</evidence>
<organism evidence="6 7">
    <name type="scientific">Planococcus lenghuensis</name>
    <dbReference type="NCBI Taxonomy" id="2213202"/>
    <lineage>
        <taxon>Bacteria</taxon>
        <taxon>Bacillati</taxon>
        <taxon>Bacillota</taxon>
        <taxon>Bacilli</taxon>
        <taxon>Bacillales</taxon>
        <taxon>Caryophanaceae</taxon>
        <taxon>Planococcus</taxon>
    </lineage>
</organism>
<feature type="active site" description="Proton acceptor" evidence="4">
    <location>
        <position position="158"/>
    </location>
</feature>
<dbReference type="EMBL" id="CP019640">
    <property type="protein sequence ID" value="AQQ53459.1"/>
    <property type="molecule type" value="Genomic_DNA"/>
</dbReference>
<keyword evidence="7" id="KW-1185">Reference proteome</keyword>
<accession>A0A1Q2KZ30</accession>
<dbReference type="PANTHER" id="PTHR14226:SF25">
    <property type="entry name" value="PHOSPHOESTERASE"/>
    <property type="match status" value="1"/>
</dbReference>
<dbReference type="InterPro" id="IPR016035">
    <property type="entry name" value="Acyl_Trfase/lysoPLipase"/>
</dbReference>
<evidence type="ECO:0000313" key="7">
    <source>
        <dbReference type="Proteomes" id="UP000188184"/>
    </source>
</evidence>
<dbReference type="Pfam" id="PF01734">
    <property type="entry name" value="Patatin"/>
    <property type="match status" value="1"/>
</dbReference>
<dbReference type="AlphaFoldDB" id="A0A1Q2KZ30"/>
<dbReference type="InterPro" id="IPR037483">
    <property type="entry name" value="YjjU-like"/>
</dbReference>
<evidence type="ECO:0000256" key="3">
    <source>
        <dbReference type="ARBA" id="ARBA00023098"/>
    </source>
</evidence>
<feature type="active site" description="Nucleophile" evidence="4">
    <location>
        <position position="37"/>
    </location>
</feature>
<feature type="domain" description="PNPLA" evidence="5">
    <location>
        <begin position="4"/>
        <end position="171"/>
    </location>
</feature>
<feature type="short sequence motif" description="GXGXXG" evidence="4">
    <location>
        <begin position="8"/>
        <end position="13"/>
    </location>
</feature>
<dbReference type="Gene3D" id="3.40.1090.10">
    <property type="entry name" value="Cytosolic phospholipase A2 catalytic domain"/>
    <property type="match status" value="2"/>
</dbReference>
<feature type="short sequence motif" description="GXSXG" evidence="4">
    <location>
        <begin position="35"/>
        <end position="39"/>
    </location>
</feature>
<proteinExistence type="predicted"/>
<dbReference type="PANTHER" id="PTHR14226">
    <property type="entry name" value="NEUROPATHY TARGET ESTERASE/SWISS CHEESE D.MELANOGASTER"/>
    <property type="match status" value="1"/>
</dbReference>
<dbReference type="InterPro" id="IPR050301">
    <property type="entry name" value="NTE"/>
</dbReference>
<keyword evidence="1 4" id="KW-0378">Hydrolase</keyword>
<name>A0A1Q2KZ30_9BACL</name>
<protein>
    <submittedName>
        <fullName evidence="6">Patatin family protein</fullName>
    </submittedName>
</protein>
<dbReference type="Proteomes" id="UP000188184">
    <property type="component" value="Chromosome"/>
</dbReference>
<evidence type="ECO:0000313" key="6">
    <source>
        <dbReference type="EMBL" id="AQQ53459.1"/>
    </source>
</evidence>
<gene>
    <name evidence="6" type="ORF">B0X71_10495</name>
</gene>
<dbReference type="InterPro" id="IPR002641">
    <property type="entry name" value="PNPLA_dom"/>
</dbReference>
<evidence type="ECO:0000259" key="5">
    <source>
        <dbReference type="PROSITE" id="PS51635"/>
    </source>
</evidence>
<keyword evidence="3 4" id="KW-0443">Lipid metabolism</keyword>
<dbReference type="InterPro" id="IPR045943">
    <property type="entry name" value="DUF6363"/>
</dbReference>
<sequence>MNGLILEGGGMRGVYTAGVLEYFMEKNLYLPYVIGVSAGASYATSYLARQPGRNREVSIGYIHHPDYISPRNLLRKRELFGMDLLFDELPNQLVPLDFDALHAAPEQFWITATDCVTGDPLYYDKAELGSDVLSLVRASCSLPFVSPGVIYDGKTLMDGGISDPIPIGKALQDGTDKNIIVLTKSAGHRKKPSRLIRSARLFYKRYPGLTVALEKRWALYNETMERIEEMEREGDVFIFRPTDDHGVTRTERDPVKLEKLYNQGYSDAKRQYAGLETWLES</sequence>
<dbReference type="GO" id="GO:0016787">
    <property type="term" value="F:hydrolase activity"/>
    <property type="evidence" value="ECO:0007669"/>
    <property type="project" value="UniProtKB-UniRule"/>
</dbReference>
<dbReference type="SUPFAM" id="SSF52151">
    <property type="entry name" value="FabD/lysophospholipase-like"/>
    <property type="match status" value="1"/>
</dbReference>
<reference evidence="6 7" key="1">
    <citation type="submission" date="2017-02" db="EMBL/GenBank/DDBJ databases">
        <title>The complete genomic sequence of a novel cold adapted crude oil-degrading bacterium Planococcus qaidamina Y42.</title>
        <authorList>
            <person name="Yang R."/>
        </authorList>
    </citation>
    <scope>NUCLEOTIDE SEQUENCE [LARGE SCALE GENOMIC DNA]</scope>
    <source>
        <strain evidence="6 7">Y42</strain>
    </source>
</reference>
<evidence type="ECO:0000256" key="1">
    <source>
        <dbReference type="ARBA" id="ARBA00022801"/>
    </source>
</evidence>
<feature type="short sequence motif" description="DGA/G" evidence="4">
    <location>
        <begin position="158"/>
        <end position="160"/>
    </location>
</feature>
<keyword evidence="2 4" id="KW-0442">Lipid degradation</keyword>
<dbReference type="KEGG" id="pmar:B0X71_10495"/>